<name>A0ABW5S5T0_9BACL</name>
<reference evidence="8" key="1">
    <citation type="journal article" date="2019" name="Int. J. Syst. Evol. Microbiol.">
        <title>The Global Catalogue of Microorganisms (GCM) 10K type strain sequencing project: providing services to taxonomists for standard genome sequencing and annotation.</title>
        <authorList>
            <consortium name="The Broad Institute Genomics Platform"/>
            <consortium name="The Broad Institute Genome Sequencing Center for Infectious Disease"/>
            <person name="Wu L."/>
            <person name="Ma J."/>
        </authorList>
    </citation>
    <scope>NUCLEOTIDE SEQUENCE [LARGE SCALE GENOMIC DNA]</scope>
    <source>
        <strain evidence="8">TISTR 2466</strain>
    </source>
</reference>
<comment type="similarity">
    <text evidence="5">Belongs to the bacteriophage holin family. Cp-1 holin subfamily.</text>
</comment>
<comment type="subcellular location">
    <subcellularLocation>
        <location evidence="1">Membrane</location>
        <topology evidence="1">Multi-pass membrane protein</topology>
    </subcellularLocation>
</comment>
<evidence type="ECO:0000256" key="2">
    <source>
        <dbReference type="ARBA" id="ARBA00022692"/>
    </source>
</evidence>
<organism evidence="7 8">
    <name type="scientific">Sporolactobacillus shoreicorticis</name>
    <dbReference type="NCBI Taxonomy" id="1923877"/>
    <lineage>
        <taxon>Bacteria</taxon>
        <taxon>Bacillati</taxon>
        <taxon>Bacillota</taxon>
        <taxon>Bacilli</taxon>
        <taxon>Bacillales</taxon>
        <taxon>Sporolactobacillaceae</taxon>
        <taxon>Sporolactobacillus</taxon>
    </lineage>
</organism>
<evidence type="ECO:0000313" key="7">
    <source>
        <dbReference type="EMBL" id="MFD2695151.1"/>
    </source>
</evidence>
<evidence type="ECO:0000256" key="1">
    <source>
        <dbReference type="ARBA" id="ARBA00004141"/>
    </source>
</evidence>
<evidence type="ECO:0000313" key="8">
    <source>
        <dbReference type="Proteomes" id="UP001597399"/>
    </source>
</evidence>
<keyword evidence="3 6" id="KW-1133">Transmembrane helix</keyword>
<evidence type="ECO:0000256" key="3">
    <source>
        <dbReference type="ARBA" id="ARBA00022989"/>
    </source>
</evidence>
<dbReference type="NCBIfam" id="TIGR01593">
    <property type="entry name" value="holin_tox_secr"/>
    <property type="match status" value="1"/>
</dbReference>
<keyword evidence="4 6" id="KW-0472">Membrane</keyword>
<keyword evidence="2 6" id="KW-0812">Transmembrane</keyword>
<proteinExistence type="inferred from homology"/>
<protein>
    <submittedName>
        <fullName evidence="7">Holin family protein</fullName>
    </submittedName>
</protein>
<comment type="caution">
    <text evidence="7">The sequence shown here is derived from an EMBL/GenBank/DDBJ whole genome shotgun (WGS) entry which is preliminary data.</text>
</comment>
<sequence length="123" mass="13207">MAALFGAVSGYLYGEWTPLIAVLVAFVIIDYISGLLAAAYVGTLSSKIGFQGIAKKVMIFVIVAVSHLCDQVIGSKNIIMDATIYFYLANELLSILENAGRTGLPVPKQIKQLIGILKDKEGQ</sequence>
<dbReference type="InterPro" id="IPR006480">
    <property type="entry name" value="Phage_holin_4_1"/>
</dbReference>
<accession>A0ABW5S5T0</accession>
<evidence type="ECO:0000256" key="5">
    <source>
        <dbReference type="ARBA" id="ARBA00023600"/>
    </source>
</evidence>
<dbReference type="RefSeq" id="WP_253061087.1">
    <property type="nucleotide sequence ID" value="NZ_JAMXWM010000007.1"/>
</dbReference>
<keyword evidence="8" id="KW-1185">Reference proteome</keyword>
<dbReference type="EMBL" id="JBHUMQ010000039">
    <property type="protein sequence ID" value="MFD2695151.1"/>
    <property type="molecule type" value="Genomic_DNA"/>
</dbReference>
<dbReference type="Proteomes" id="UP001597399">
    <property type="component" value="Unassembled WGS sequence"/>
</dbReference>
<evidence type="ECO:0000256" key="4">
    <source>
        <dbReference type="ARBA" id="ARBA00023136"/>
    </source>
</evidence>
<dbReference type="Pfam" id="PF05105">
    <property type="entry name" value="Phage_holin_4_1"/>
    <property type="match status" value="1"/>
</dbReference>
<feature type="transmembrane region" description="Helical" evidence="6">
    <location>
        <begin position="20"/>
        <end position="41"/>
    </location>
</feature>
<gene>
    <name evidence="7" type="ORF">ACFSUE_16210</name>
</gene>
<evidence type="ECO:0000256" key="6">
    <source>
        <dbReference type="SAM" id="Phobius"/>
    </source>
</evidence>